<dbReference type="OrthoDB" id="2646993at2"/>
<protein>
    <submittedName>
        <fullName evidence="1">Uncharacterized protein</fullName>
    </submittedName>
</protein>
<evidence type="ECO:0000313" key="1">
    <source>
        <dbReference type="EMBL" id="BBH19827.1"/>
    </source>
</evidence>
<dbReference type="Proteomes" id="UP000275368">
    <property type="component" value="Chromosome"/>
</dbReference>
<reference evidence="1 2" key="1">
    <citation type="submission" date="2018-11" db="EMBL/GenBank/DDBJ databases">
        <title>Complete genome sequence of Paenibacillus baekrokdamisoli strain KCTC 33723.</title>
        <authorList>
            <person name="Kang S.W."/>
            <person name="Lee K.C."/>
            <person name="Kim K.K."/>
            <person name="Kim J.S."/>
            <person name="Kim D.S."/>
            <person name="Ko S.H."/>
            <person name="Yang S.H."/>
            <person name="Lee J.S."/>
        </authorList>
    </citation>
    <scope>NUCLEOTIDE SEQUENCE [LARGE SCALE GENOMIC DNA]</scope>
    <source>
        <strain evidence="1 2">KCTC 33723</strain>
    </source>
</reference>
<dbReference type="EMBL" id="AP019308">
    <property type="protein sequence ID" value="BBH19827.1"/>
    <property type="molecule type" value="Genomic_DNA"/>
</dbReference>
<accession>A0A3G9ILK2</accession>
<organism evidence="1 2">
    <name type="scientific">Paenibacillus baekrokdamisoli</name>
    <dbReference type="NCBI Taxonomy" id="1712516"/>
    <lineage>
        <taxon>Bacteria</taxon>
        <taxon>Bacillati</taxon>
        <taxon>Bacillota</taxon>
        <taxon>Bacilli</taxon>
        <taxon>Bacillales</taxon>
        <taxon>Paenibacillaceae</taxon>
        <taxon>Paenibacillus</taxon>
    </lineage>
</organism>
<name>A0A3G9ILK2_9BACL</name>
<keyword evidence="2" id="KW-1185">Reference proteome</keyword>
<proteinExistence type="predicted"/>
<gene>
    <name evidence="1" type="ORF">Back11_11720</name>
</gene>
<dbReference type="KEGG" id="pbk:Back11_11720"/>
<evidence type="ECO:0000313" key="2">
    <source>
        <dbReference type="Proteomes" id="UP000275368"/>
    </source>
</evidence>
<dbReference type="RefSeq" id="WP_125654452.1">
    <property type="nucleotide sequence ID" value="NZ_AP019308.1"/>
</dbReference>
<sequence>MKKGEQEPLPETVQNPVYAKQQILESKQFTPLEKDVLSALLADNERYTIDKAKQMIEEFAKGEAN</sequence>
<dbReference type="AlphaFoldDB" id="A0A3G9ILK2"/>